<gene>
    <name evidence="3" type="primary">lip2</name>
    <name evidence="3" type="ORF">NCTC11535_01518</name>
</gene>
<accession>A0ABY1VS19</accession>
<protein>
    <submittedName>
        <fullName evidence="3">Lipase 2</fullName>
        <ecNumber evidence="3">3.1.1.3</ecNumber>
    </submittedName>
</protein>
<dbReference type="SUPFAM" id="SSF53474">
    <property type="entry name" value="alpha/beta-Hydrolases"/>
    <property type="match status" value="1"/>
</dbReference>
<dbReference type="EC" id="3.1.1.3" evidence="3"/>
<keyword evidence="4" id="KW-1185">Reference proteome</keyword>
<comment type="caution">
    <text evidence="3">The sequence shown here is derived from an EMBL/GenBank/DDBJ whole genome shotgun (WGS) entry which is preliminary data.</text>
</comment>
<dbReference type="Gene3D" id="3.40.50.1820">
    <property type="entry name" value="alpha/beta hydrolase"/>
    <property type="match status" value="1"/>
</dbReference>
<dbReference type="Proteomes" id="UP000250006">
    <property type="component" value="Unassembled WGS sequence"/>
</dbReference>
<evidence type="ECO:0000256" key="1">
    <source>
        <dbReference type="ARBA" id="ARBA00022801"/>
    </source>
</evidence>
<organism evidence="3 4">
    <name type="scientific">Actinomyces bovis</name>
    <dbReference type="NCBI Taxonomy" id="1658"/>
    <lineage>
        <taxon>Bacteria</taxon>
        <taxon>Bacillati</taxon>
        <taxon>Actinomycetota</taxon>
        <taxon>Actinomycetes</taxon>
        <taxon>Actinomycetales</taxon>
        <taxon>Actinomycetaceae</taxon>
        <taxon>Actinomyces</taxon>
    </lineage>
</organism>
<evidence type="ECO:0000313" key="4">
    <source>
        <dbReference type="Proteomes" id="UP000250006"/>
    </source>
</evidence>
<proteinExistence type="predicted"/>
<reference evidence="3 4" key="1">
    <citation type="submission" date="2018-06" db="EMBL/GenBank/DDBJ databases">
        <authorList>
            <consortium name="Pathogen Informatics"/>
            <person name="Doyle S."/>
        </authorList>
    </citation>
    <scope>NUCLEOTIDE SEQUENCE [LARGE SCALE GENOMIC DNA]</scope>
    <source>
        <strain evidence="3 4">NCTC11535</strain>
    </source>
</reference>
<evidence type="ECO:0000313" key="3">
    <source>
        <dbReference type="EMBL" id="SPT53833.1"/>
    </source>
</evidence>
<dbReference type="EMBL" id="UAPQ01000008">
    <property type="protein sequence ID" value="SPT53833.1"/>
    <property type="molecule type" value="Genomic_DNA"/>
</dbReference>
<dbReference type="RefSeq" id="WP_229116877.1">
    <property type="nucleotide sequence ID" value="NZ_UAPQ01000008.1"/>
</dbReference>
<dbReference type="PANTHER" id="PTHR48081:SF8">
    <property type="entry name" value="ALPHA_BETA HYDROLASE FOLD-3 DOMAIN-CONTAINING PROTEIN-RELATED"/>
    <property type="match status" value="1"/>
</dbReference>
<keyword evidence="1 3" id="KW-0378">Hydrolase</keyword>
<sequence>MTSPLPRPPYDPATQLVLEQLDAVGALLPLTSSTFSTLRSPAPEVRERLMARCPEAQLEEHAVRRPDGSEMVLTVGHPTSKDLTAELEGCGPLFLSLHSGGRILGCRYNDLAAPLAWAERFGGVVVSPEYRLAPEHPAPAASDDCLLALRWAVQHAEDLGADPGRVIVAGASAGGGLGASLALASRDQSGPKLLGCLLDYPMLDDRTGLPGADGVPAPSSARQYPHDGLWPANWNNWAWEQVLPGRRGGEDVGIYDVAGRAADIPGALADLPPLFLTVASAETFRDEVVAFASALWRDGGDCELHVWPGGTHAMEQVNTTWLREGLEHARLSWLERLLEPQDPQLNLERVRAAGTFAALS</sequence>
<dbReference type="InterPro" id="IPR013094">
    <property type="entry name" value="AB_hydrolase_3"/>
</dbReference>
<dbReference type="Pfam" id="PF07859">
    <property type="entry name" value="Abhydrolase_3"/>
    <property type="match status" value="1"/>
</dbReference>
<name>A0ABY1VS19_9ACTO</name>
<feature type="domain" description="Alpha/beta hydrolase fold-3" evidence="2">
    <location>
        <begin position="95"/>
        <end position="314"/>
    </location>
</feature>
<dbReference type="InterPro" id="IPR050300">
    <property type="entry name" value="GDXG_lipolytic_enzyme"/>
</dbReference>
<evidence type="ECO:0000259" key="2">
    <source>
        <dbReference type="Pfam" id="PF07859"/>
    </source>
</evidence>
<dbReference type="PANTHER" id="PTHR48081">
    <property type="entry name" value="AB HYDROLASE SUPERFAMILY PROTEIN C4A8.06C"/>
    <property type="match status" value="1"/>
</dbReference>
<dbReference type="InterPro" id="IPR029058">
    <property type="entry name" value="AB_hydrolase_fold"/>
</dbReference>
<dbReference type="GO" id="GO:0004806">
    <property type="term" value="F:triacylglycerol lipase activity"/>
    <property type="evidence" value="ECO:0007669"/>
    <property type="project" value="UniProtKB-EC"/>
</dbReference>